<reference evidence="2 3" key="1">
    <citation type="submission" date="2016-07" db="EMBL/GenBank/DDBJ databases">
        <title>Pervasive Adenine N6-methylation of Active Genes in Fungi.</title>
        <authorList>
            <consortium name="DOE Joint Genome Institute"/>
            <person name="Mondo S.J."/>
            <person name="Dannebaum R.O."/>
            <person name="Kuo R.C."/>
            <person name="Labutti K."/>
            <person name="Haridas S."/>
            <person name="Kuo A."/>
            <person name="Salamov A."/>
            <person name="Ahrendt S.R."/>
            <person name="Lipzen A."/>
            <person name="Sullivan W."/>
            <person name="Andreopoulos W.B."/>
            <person name="Clum A."/>
            <person name="Lindquist E."/>
            <person name="Daum C."/>
            <person name="Ramamoorthy G.K."/>
            <person name="Gryganskyi A."/>
            <person name="Culley D."/>
            <person name="Magnuson J.K."/>
            <person name="James T.Y."/>
            <person name="O'Malley M.A."/>
            <person name="Stajich J.E."/>
            <person name="Spatafora J.W."/>
            <person name="Visel A."/>
            <person name="Grigoriev I.V."/>
        </authorList>
    </citation>
    <scope>NUCLEOTIDE SEQUENCE [LARGE SCALE GENOMIC DNA]</scope>
    <source>
        <strain evidence="2 3">CBS 115471</strain>
    </source>
</reference>
<sequence length="220" mass="24694">MGALSLFLSNALLSAISIANLGLISSMVGFLHDQKDNVGTYQVNWSGNTVQLKVEPKHLWTDQGHTSNGVAGYGFFLGLFGLYVAWRQRRRQARNPSKTLLALFILQFLAVLFTLSAIIFVFLVTNQTKGQSISPEIARSDVAYPADKWTPETWFKAVLDLPLASQDQHDHISSKVTNMVAWRWMLIPIFFADILAFSISTMEMMKQRKGAKESNHSLEK</sequence>
<dbReference type="Proteomes" id="UP000193144">
    <property type="component" value="Unassembled WGS sequence"/>
</dbReference>
<dbReference type="OrthoDB" id="3597048at2759"/>
<feature type="transmembrane region" description="Helical" evidence="1">
    <location>
        <begin position="12"/>
        <end position="31"/>
    </location>
</feature>
<evidence type="ECO:0000313" key="3">
    <source>
        <dbReference type="Proteomes" id="UP000193144"/>
    </source>
</evidence>
<evidence type="ECO:0000256" key="1">
    <source>
        <dbReference type="SAM" id="Phobius"/>
    </source>
</evidence>
<keyword evidence="1" id="KW-1133">Transmembrane helix</keyword>
<evidence type="ECO:0000313" key="2">
    <source>
        <dbReference type="EMBL" id="ORY18135.1"/>
    </source>
</evidence>
<feature type="transmembrane region" description="Helical" evidence="1">
    <location>
        <begin position="181"/>
        <end position="199"/>
    </location>
</feature>
<keyword evidence="1" id="KW-0472">Membrane</keyword>
<dbReference type="EMBL" id="MCFA01000008">
    <property type="protein sequence ID" value="ORY18135.1"/>
    <property type="molecule type" value="Genomic_DNA"/>
</dbReference>
<feature type="transmembrane region" description="Helical" evidence="1">
    <location>
        <begin position="100"/>
        <end position="124"/>
    </location>
</feature>
<comment type="caution">
    <text evidence="2">The sequence shown here is derived from an EMBL/GenBank/DDBJ whole genome shotgun (WGS) entry which is preliminary data.</text>
</comment>
<protein>
    <submittedName>
        <fullName evidence="2">Uncharacterized protein</fullName>
    </submittedName>
</protein>
<keyword evidence="1" id="KW-0812">Transmembrane</keyword>
<name>A0A1Y2A7W7_9PLEO</name>
<accession>A0A1Y2A7W7</accession>
<dbReference type="AlphaFoldDB" id="A0A1Y2A7W7"/>
<gene>
    <name evidence="2" type="ORF">BCR34DRAFT_473825</name>
</gene>
<keyword evidence="3" id="KW-1185">Reference proteome</keyword>
<organism evidence="2 3">
    <name type="scientific">Clohesyomyces aquaticus</name>
    <dbReference type="NCBI Taxonomy" id="1231657"/>
    <lineage>
        <taxon>Eukaryota</taxon>
        <taxon>Fungi</taxon>
        <taxon>Dikarya</taxon>
        <taxon>Ascomycota</taxon>
        <taxon>Pezizomycotina</taxon>
        <taxon>Dothideomycetes</taxon>
        <taxon>Pleosporomycetidae</taxon>
        <taxon>Pleosporales</taxon>
        <taxon>Lindgomycetaceae</taxon>
        <taxon>Clohesyomyces</taxon>
    </lineage>
</organism>
<proteinExistence type="predicted"/>
<feature type="transmembrane region" description="Helical" evidence="1">
    <location>
        <begin position="70"/>
        <end position="88"/>
    </location>
</feature>